<dbReference type="InterPro" id="IPR012902">
    <property type="entry name" value="N_methyl_site"/>
</dbReference>
<evidence type="ECO:0000256" key="2">
    <source>
        <dbReference type="SAM" id="Phobius"/>
    </source>
</evidence>
<dbReference type="EMBL" id="PFLF01000109">
    <property type="protein sequence ID" value="PIY68598.1"/>
    <property type="molecule type" value="Genomic_DNA"/>
</dbReference>
<evidence type="ECO:0000313" key="4">
    <source>
        <dbReference type="Proteomes" id="UP000230108"/>
    </source>
</evidence>
<feature type="transmembrane region" description="Helical" evidence="2">
    <location>
        <begin position="6"/>
        <end position="27"/>
    </location>
</feature>
<gene>
    <name evidence="3" type="ORF">COY90_05160</name>
</gene>
<dbReference type="Gene3D" id="3.30.700.10">
    <property type="entry name" value="Glycoprotein, Type 4 Pilin"/>
    <property type="match status" value="1"/>
</dbReference>
<keyword evidence="2" id="KW-1133">Transmembrane helix</keyword>
<protein>
    <recommendedName>
        <fullName evidence="5">Type II secretion system protein GspG C-terminal domain-containing protein</fullName>
    </recommendedName>
</protein>
<name>A0A2M7QCJ9_9BACT</name>
<dbReference type="InterPro" id="IPR045584">
    <property type="entry name" value="Pilin-like"/>
</dbReference>
<dbReference type="PANTHER" id="PTHR30093">
    <property type="entry name" value="GENERAL SECRETION PATHWAY PROTEIN G"/>
    <property type="match status" value="1"/>
</dbReference>
<evidence type="ECO:0000313" key="3">
    <source>
        <dbReference type="EMBL" id="PIY68598.1"/>
    </source>
</evidence>
<dbReference type="GO" id="GO:0015628">
    <property type="term" value="P:protein secretion by the type II secretion system"/>
    <property type="evidence" value="ECO:0007669"/>
    <property type="project" value="InterPro"/>
</dbReference>
<evidence type="ECO:0000256" key="1">
    <source>
        <dbReference type="ARBA" id="ARBA00022481"/>
    </source>
</evidence>
<keyword evidence="1" id="KW-0488">Methylation</keyword>
<dbReference type="GO" id="GO:0015627">
    <property type="term" value="C:type II protein secretion system complex"/>
    <property type="evidence" value="ECO:0007669"/>
    <property type="project" value="InterPro"/>
</dbReference>
<dbReference type="Proteomes" id="UP000230108">
    <property type="component" value="Unassembled WGS sequence"/>
</dbReference>
<keyword evidence="2" id="KW-0812">Transmembrane</keyword>
<dbReference type="AlphaFoldDB" id="A0A2M7QCJ9"/>
<accession>A0A2M7QCJ9</accession>
<evidence type="ECO:0008006" key="5">
    <source>
        <dbReference type="Google" id="ProtNLM"/>
    </source>
</evidence>
<sequence>MDNKYGFTLVEILVVIAITIGLVAMIFPNFTNMRELARDNQRKSDLKQLQKMLEIYKESQSPISYPADGTIPSPCSSWSVGTTIITNKVPGDPRGTCTSPSAYYYRRTIGDTLRYVMYACLENKNDKEGIVDNPEGFGTCMSGIFYKVVEP</sequence>
<dbReference type="SUPFAM" id="SSF54523">
    <property type="entry name" value="Pili subunits"/>
    <property type="match status" value="1"/>
</dbReference>
<dbReference type="PRINTS" id="PR00813">
    <property type="entry name" value="BCTERIALGSPG"/>
</dbReference>
<dbReference type="InterPro" id="IPR000983">
    <property type="entry name" value="Bac_GSPG_pilin"/>
</dbReference>
<comment type="caution">
    <text evidence="3">The sequence shown here is derived from an EMBL/GenBank/DDBJ whole genome shotgun (WGS) entry which is preliminary data.</text>
</comment>
<proteinExistence type="predicted"/>
<reference evidence="4" key="1">
    <citation type="submission" date="2017-09" db="EMBL/GenBank/DDBJ databases">
        <title>Depth-based differentiation of microbial function through sediment-hosted aquifers and enrichment of novel symbionts in the deep terrestrial subsurface.</title>
        <authorList>
            <person name="Probst A.J."/>
            <person name="Ladd B."/>
            <person name="Jarett J.K."/>
            <person name="Geller-Mcgrath D.E."/>
            <person name="Sieber C.M.K."/>
            <person name="Emerson J.B."/>
            <person name="Anantharaman K."/>
            <person name="Thomas B.C."/>
            <person name="Malmstrom R."/>
            <person name="Stieglmeier M."/>
            <person name="Klingl A."/>
            <person name="Woyke T."/>
            <person name="Ryan C.M."/>
            <person name="Banfield J.F."/>
        </authorList>
    </citation>
    <scope>NUCLEOTIDE SEQUENCE [LARGE SCALE GENOMIC DNA]</scope>
</reference>
<organism evidence="3 4">
    <name type="scientific">Candidatus Roizmanbacteria bacterium CG_4_10_14_0_8_um_filter_39_9</name>
    <dbReference type="NCBI Taxonomy" id="1974829"/>
    <lineage>
        <taxon>Bacteria</taxon>
        <taxon>Candidatus Roizmaniibacteriota</taxon>
    </lineage>
</organism>
<dbReference type="Pfam" id="PF07963">
    <property type="entry name" value="N_methyl"/>
    <property type="match status" value="1"/>
</dbReference>
<keyword evidence="2" id="KW-0472">Membrane</keyword>